<evidence type="ECO:0000259" key="7">
    <source>
        <dbReference type="PROSITE" id="PS50885"/>
    </source>
</evidence>
<feature type="domain" description="HAMP" evidence="7">
    <location>
        <begin position="211"/>
        <end position="263"/>
    </location>
</feature>
<dbReference type="PANTHER" id="PTHR32089:SF112">
    <property type="entry name" value="LYSOZYME-LIKE PROTEIN-RELATED"/>
    <property type="match status" value="1"/>
</dbReference>
<dbReference type="Proteomes" id="UP000000577">
    <property type="component" value="Chromosome"/>
</dbReference>
<dbReference type="KEGG" id="gsu:GSU1374"/>
<dbReference type="FunFam" id="1.10.287.950:FF:000001">
    <property type="entry name" value="Methyl-accepting chemotaxis sensory transducer"/>
    <property type="match status" value="1"/>
</dbReference>
<dbReference type="PROSITE" id="PS50111">
    <property type="entry name" value="CHEMOTAXIS_TRANSDUC_2"/>
    <property type="match status" value="1"/>
</dbReference>
<dbReference type="GO" id="GO:0006935">
    <property type="term" value="P:chemotaxis"/>
    <property type="evidence" value="ECO:0000318"/>
    <property type="project" value="GO_Central"/>
</dbReference>
<dbReference type="PRINTS" id="PR00260">
    <property type="entry name" value="CHEMTRNSDUCR"/>
</dbReference>
<feature type="transmembrane region" description="Helical" evidence="5">
    <location>
        <begin position="190"/>
        <end position="209"/>
    </location>
</feature>
<dbReference type="SMART" id="SM00304">
    <property type="entry name" value="HAMP"/>
    <property type="match status" value="1"/>
</dbReference>
<dbReference type="PANTHER" id="PTHR32089">
    <property type="entry name" value="METHYL-ACCEPTING CHEMOTAXIS PROTEIN MCPB"/>
    <property type="match status" value="1"/>
</dbReference>
<dbReference type="FunCoup" id="Q74DE2">
    <property type="interactions" value="201"/>
</dbReference>
<dbReference type="SUPFAM" id="SSF58104">
    <property type="entry name" value="Methyl-accepting chemotaxis protein (MCP) signaling domain"/>
    <property type="match status" value="1"/>
</dbReference>
<dbReference type="GO" id="GO:0007165">
    <property type="term" value="P:signal transduction"/>
    <property type="evidence" value="ECO:0007669"/>
    <property type="project" value="UniProtKB-KW"/>
</dbReference>
<keyword evidence="5" id="KW-0812">Transmembrane</keyword>
<dbReference type="Pfam" id="PF12729">
    <property type="entry name" value="4HB_MCP_1"/>
    <property type="match status" value="1"/>
</dbReference>
<dbReference type="InterPro" id="IPR024478">
    <property type="entry name" value="HlyB_4HB_MCP"/>
</dbReference>
<dbReference type="RefSeq" id="WP_010942023.1">
    <property type="nucleotide sequence ID" value="NC_002939.5"/>
</dbReference>
<dbReference type="InterPro" id="IPR004089">
    <property type="entry name" value="MCPsignal_dom"/>
</dbReference>
<dbReference type="OrthoDB" id="9763018at2"/>
<evidence type="ECO:0000256" key="1">
    <source>
        <dbReference type="ARBA" id="ARBA00004370"/>
    </source>
</evidence>
<reference evidence="8 9" key="1">
    <citation type="journal article" date="2003" name="Science">
        <title>Genome of Geobacter sulfurreducens: metal reduction in subsurface environments.</title>
        <authorList>
            <person name="Methe B.A."/>
            <person name="Nelson K.E."/>
            <person name="Eisen J.A."/>
            <person name="Paulsen I.T."/>
            <person name="Nelson W."/>
            <person name="Heidelberg J.F."/>
            <person name="Wu D."/>
            <person name="Wu M."/>
            <person name="Ward N."/>
            <person name="Beanan M.J."/>
            <person name="Dodson R.J."/>
            <person name="Madupu R."/>
            <person name="Brinkac L.M."/>
            <person name="Daugherty S.C."/>
            <person name="DeBoy R.T."/>
            <person name="Durkin A.S."/>
            <person name="Gwinn M."/>
            <person name="Kolonay J.F."/>
            <person name="Sullivan S.A."/>
            <person name="Haft D.H."/>
            <person name="Selengut J."/>
            <person name="Davidsen T.M."/>
            <person name="Zafar N."/>
            <person name="White O."/>
            <person name="Tran B."/>
            <person name="Romero C."/>
            <person name="Forberger H.A."/>
            <person name="Weidman J."/>
            <person name="Khouri H."/>
            <person name="Feldblyum T.V."/>
            <person name="Utterback T.R."/>
            <person name="Van Aken S.E."/>
            <person name="Lovley D.R."/>
            <person name="Fraser C.M."/>
        </authorList>
    </citation>
    <scope>NUCLEOTIDE SEQUENCE [LARGE SCALE GENOMIC DNA]</scope>
    <source>
        <strain evidence="9">ATCC 51573 / DSM 12127 / PCA</strain>
    </source>
</reference>
<dbReference type="HOGENOM" id="CLU_000445_107_27_7"/>
<dbReference type="GO" id="GO:0004888">
    <property type="term" value="F:transmembrane signaling receptor activity"/>
    <property type="evidence" value="ECO:0007669"/>
    <property type="project" value="InterPro"/>
</dbReference>
<proteinExistence type="inferred from homology"/>
<evidence type="ECO:0000256" key="5">
    <source>
        <dbReference type="SAM" id="Phobius"/>
    </source>
</evidence>
<dbReference type="InParanoid" id="Q74DE2"/>
<dbReference type="CDD" id="cd11386">
    <property type="entry name" value="MCP_signal"/>
    <property type="match status" value="1"/>
</dbReference>
<dbReference type="CDD" id="cd06225">
    <property type="entry name" value="HAMP"/>
    <property type="match status" value="1"/>
</dbReference>
<dbReference type="EMBL" id="AE017180">
    <property type="protein sequence ID" value="AAR34750.1"/>
    <property type="molecule type" value="Genomic_DNA"/>
</dbReference>
<dbReference type="PROSITE" id="PS50885">
    <property type="entry name" value="HAMP"/>
    <property type="match status" value="1"/>
</dbReference>
<evidence type="ECO:0000313" key="9">
    <source>
        <dbReference type="Proteomes" id="UP000000577"/>
    </source>
</evidence>
<keyword evidence="2 4" id="KW-0807">Transducer</keyword>
<comment type="subcellular location">
    <subcellularLocation>
        <location evidence="1">Membrane</location>
    </subcellularLocation>
</comment>
<dbReference type="InterPro" id="IPR004090">
    <property type="entry name" value="Chemotax_Me-accpt_rcpt"/>
</dbReference>
<gene>
    <name evidence="8" type="primary">mcp40H-26</name>
    <name evidence="8" type="ordered locus">GSU1374</name>
</gene>
<dbReference type="Gene3D" id="1.10.287.950">
    <property type="entry name" value="Methyl-accepting chemotaxis protein"/>
    <property type="match status" value="1"/>
</dbReference>
<dbReference type="SMART" id="SM00283">
    <property type="entry name" value="MA"/>
    <property type="match status" value="1"/>
</dbReference>
<comment type="similarity">
    <text evidence="3">Belongs to the methyl-accepting chemotaxis (MCP) protein family.</text>
</comment>
<name>Q74DE2_GEOSL</name>
<keyword evidence="9" id="KW-1185">Reference proteome</keyword>
<dbReference type="STRING" id="243231.GSU1374"/>
<evidence type="ECO:0000259" key="6">
    <source>
        <dbReference type="PROSITE" id="PS50111"/>
    </source>
</evidence>
<dbReference type="SMR" id="Q74DE2"/>
<dbReference type="GO" id="GO:0016020">
    <property type="term" value="C:membrane"/>
    <property type="evidence" value="ECO:0007669"/>
    <property type="project" value="UniProtKB-SubCell"/>
</dbReference>
<feature type="transmembrane region" description="Helical" evidence="5">
    <location>
        <begin position="12"/>
        <end position="31"/>
    </location>
</feature>
<evidence type="ECO:0000256" key="3">
    <source>
        <dbReference type="ARBA" id="ARBA00029447"/>
    </source>
</evidence>
<sequence>MMLQNLKIGTRLYGLIGFMSILLIVIGALGLNTARTANNGLDTVYRDRVLPLKDLKIIADMYAVNIVDVSHKVRNGNITWTEGRKSVEEAKKTIAEKLQAYLATNLAEEEKKHLEEAKPLIKVADATLERLASILSAEDAEALTAFTVSELYPAIDPVSAKFSSLVDDQLKIAKQEYDHSSGLYRASRTISLVAIIVGVLIAGTAGLLITRSITGPLAEGVEVANRLAAGDLTVEVRAGGRDETGQLMAAMGNMVTSLRHLIAEAISISHGIASASNQLHATSEQIATGSEEVASQVGAVATASEEMSSTSRDIAQNCTLAAESSRETSVTASNGSAVVQETNSGMVVIAERVKQTAGTVDALGRRSEQIGEIIGTIEDIADQTNLLALNAAIEAARAGEQGRGFAVVADEVRALAERTTKATKEISGMIKAIQNETKAAVQAMEEGVGEVEKGSVTSHKSGQALAEILDRINDVTMQINQIATAAEEQTATTGEITSNIQQISDVVQQTARGAEEVSAAAAQLAQQAHQLQNVVGNFRIA</sequence>
<keyword evidence="5" id="KW-0472">Membrane</keyword>
<evidence type="ECO:0000313" key="8">
    <source>
        <dbReference type="EMBL" id="AAR34750.1"/>
    </source>
</evidence>
<dbReference type="Pfam" id="PF00672">
    <property type="entry name" value="HAMP"/>
    <property type="match status" value="1"/>
</dbReference>
<reference evidence="8 9" key="2">
    <citation type="journal article" date="2012" name="BMC Genomics">
        <title>Comparative genomic analysis of Geobacter sulfurreducens KN400, a strain with enhanced capacity for extracellular electron transfer and electricity production.</title>
        <authorList>
            <person name="Butler J.E."/>
            <person name="Young N.D."/>
            <person name="Aklujkar M."/>
            <person name="Lovley D.R."/>
        </authorList>
    </citation>
    <scope>NUCLEOTIDE SEQUENCE [LARGE SCALE GENOMIC DNA]</scope>
    <source>
        <strain evidence="9">ATCC 51573 / DSM 12127 / PCA</strain>
    </source>
</reference>
<dbReference type="PATRIC" id="fig|243231.5.peg.1370"/>
<evidence type="ECO:0000256" key="2">
    <source>
        <dbReference type="ARBA" id="ARBA00023224"/>
    </source>
</evidence>
<protein>
    <submittedName>
        <fullName evidence="8">Methyl-accepting chemotaxis sensory transducer, class 40H</fullName>
    </submittedName>
</protein>
<dbReference type="EnsemblBacteria" id="AAR34750">
    <property type="protein sequence ID" value="AAR34750"/>
    <property type="gene ID" value="GSU1374"/>
</dbReference>
<keyword evidence="5" id="KW-1133">Transmembrane helix</keyword>
<accession>Q74DE2</accession>
<dbReference type="AlphaFoldDB" id="Q74DE2"/>
<feature type="domain" description="Methyl-accepting transducer" evidence="6">
    <location>
        <begin position="268"/>
        <end position="504"/>
    </location>
</feature>
<evidence type="ECO:0000256" key="4">
    <source>
        <dbReference type="PROSITE-ProRule" id="PRU00284"/>
    </source>
</evidence>
<organism evidence="8 9">
    <name type="scientific">Geobacter sulfurreducens (strain ATCC 51573 / DSM 12127 / PCA)</name>
    <dbReference type="NCBI Taxonomy" id="243231"/>
    <lineage>
        <taxon>Bacteria</taxon>
        <taxon>Pseudomonadati</taxon>
        <taxon>Thermodesulfobacteriota</taxon>
        <taxon>Desulfuromonadia</taxon>
        <taxon>Geobacterales</taxon>
        <taxon>Geobacteraceae</taxon>
        <taxon>Geobacter</taxon>
    </lineage>
</organism>
<dbReference type="eggNOG" id="COG0840">
    <property type="taxonomic scope" value="Bacteria"/>
</dbReference>
<dbReference type="InterPro" id="IPR003660">
    <property type="entry name" value="HAMP_dom"/>
</dbReference>
<dbReference type="Pfam" id="PF00015">
    <property type="entry name" value="MCPsignal"/>
    <property type="match status" value="1"/>
</dbReference>